<dbReference type="PANTHER" id="PTHR42850">
    <property type="entry name" value="METALLOPHOSPHOESTERASE"/>
    <property type="match status" value="1"/>
</dbReference>
<dbReference type="RefSeq" id="WP_275228382.1">
    <property type="nucleotide sequence ID" value="NZ_JARESE010000033.1"/>
</dbReference>
<dbReference type="InterPro" id="IPR029052">
    <property type="entry name" value="Metallo-depent_PP-like"/>
</dbReference>
<sequence length="260" mass="29265">MPTPRKPLAKRRRTAANERIYAIGDIHGRYDLLRQLLRQIEHHERGLGTTKKLHLVLLGDVIDRGPESAAILRFLRDWAKNTRGQFVLLGNHEEIMLRVHAGETRLLDPWLRMGGRETLQSFGIAAPEPGSDFDPRLMNDIFEALTPELMEFVRKWPLVTRSGDYYFCHAGVRPGIDLTKQARSDLLWIREEFLASSVDHGATIVHGHSITLSADIRSNRMGIDTGAFCTGVLTALYLEDGDWELLSTTGADACTPRETA</sequence>
<dbReference type="SUPFAM" id="SSF56300">
    <property type="entry name" value="Metallo-dependent phosphatases"/>
    <property type="match status" value="1"/>
</dbReference>
<dbReference type="PANTHER" id="PTHR42850:SF4">
    <property type="entry name" value="ZINC-DEPENDENT ENDOPOLYPHOSPHATASE"/>
    <property type="match status" value="1"/>
</dbReference>
<dbReference type="Pfam" id="PF00149">
    <property type="entry name" value="Metallophos"/>
    <property type="match status" value="1"/>
</dbReference>
<protein>
    <submittedName>
        <fullName evidence="2">Metallophosphoesterase family protein</fullName>
    </submittedName>
</protein>
<reference evidence="2 3" key="1">
    <citation type="submission" date="2023-03" db="EMBL/GenBank/DDBJ databases">
        <title>NovoSphingobium album sp. nov. isolated from polycyclic aromatic hydrocarbons- and heavy-metal polluted soil.</title>
        <authorList>
            <person name="Liu Z."/>
            <person name="Wang K."/>
        </authorList>
    </citation>
    <scope>NUCLEOTIDE SEQUENCE [LARGE SCALE GENOMIC DNA]</scope>
    <source>
        <strain evidence="2 3">H3SJ31-1</strain>
    </source>
</reference>
<gene>
    <name evidence="2" type="ORF">PYV00_11345</name>
</gene>
<organism evidence="2 3">
    <name type="scientific">Novosphingobium album</name>
    <name type="common">ex Liu et al. 2023</name>
    <dbReference type="NCBI Taxonomy" id="3031130"/>
    <lineage>
        <taxon>Bacteria</taxon>
        <taxon>Pseudomonadati</taxon>
        <taxon>Pseudomonadota</taxon>
        <taxon>Alphaproteobacteria</taxon>
        <taxon>Sphingomonadales</taxon>
        <taxon>Sphingomonadaceae</taxon>
        <taxon>Novosphingobium</taxon>
    </lineage>
</organism>
<keyword evidence="3" id="KW-1185">Reference proteome</keyword>
<evidence type="ECO:0000313" key="2">
    <source>
        <dbReference type="EMBL" id="MDE8652300.1"/>
    </source>
</evidence>
<feature type="domain" description="Calcineurin-like phosphoesterase" evidence="1">
    <location>
        <begin position="19"/>
        <end position="210"/>
    </location>
</feature>
<evidence type="ECO:0000259" key="1">
    <source>
        <dbReference type="Pfam" id="PF00149"/>
    </source>
</evidence>
<dbReference type="InterPro" id="IPR004843">
    <property type="entry name" value="Calcineurin-like_PHP"/>
</dbReference>
<evidence type="ECO:0000313" key="3">
    <source>
        <dbReference type="Proteomes" id="UP001216253"/>
    </source>
</evidence>
<dbReference type="EMBL" id="JARESE010000033">
    <property type="protein sequence ID" value="MDE8652300.1"/>
    <property type="molecule type" value="Genomic_DNA"/>
</dbReference>
<dbReference type="Proteomes" id="UP001216253">
    <property type="component" value="Unassembled WGS sequence"/>
</dbReference>
<name>A0ABT5WQH9_9SPHN</name>
<accession>A0ABT5WQH9</accession>
<comment type="caution">
    <text evidence="2">The sequence shown here is derived from an EMBL/GenBank/DDBJ whole genome shotgun (WGS) entry which is preliminary data.</text>
</comment>
<dbReference type="InterPro" id="IPR050126">
    <property type="entry name" value="Ap4A_hydrolase"/>
</dbReference>
<proteinExistence type="predicted"/>
<dbReference type="Gene3D" id="3.60.21.10">
    <property type="match status" value="1"/>
</dbReference>
<dbReference type="CDD" id="cd00144">
    <property type="entry name" value="MPP_PPP_family"/>
    <property type="match status" value="1"/>
</dbReference>